<evidence type="ECO:0000256" key="4">
    <source>
        <dbReference type="ARBA" id="ARBA00022475"/>
    </source>
</evidence>
<gene>
    <name evidence="9" type="ORF">REIFOR_01105</name>
</gene>
<feature type="transmembrane region" description="Helical" evidence="8">
    <location>
        <begin position="82"/>
        <end position="115"/>
    </location>
</feature>
<keyword evidence="10" id="KW-1185">Reference proteome</keyword>
<comment type="similarity">
    <text evidence="2 8">Belongs to the 4-toluene sulfonate uptake permease (TSUP) (TC 2.A.102) family.</text>
</comment>
<keyword evidence="3" id="KW-0813">Transport</keyword>
<dbReference type="PANTHER" id="PTHR30269">
    <property type="entry name" value="TRANSMEMBRANE PROTEIN YFCA"/>
    <property type="match status" value="1"/>
</dbReference>
<feature type="transmembrane region" description="Helical" evidence="8">
    <location>
        <begin position="216"/>
        <end position="236"/>
    </location>
</feature>
<dbReference type="GO" id="GO:0005886">
    <property type="term" value="C:plasma membrane"/>
    <property type="evidence" value="ECO:0007669"/>
    <property type="project" value="UniProtKB-SubCell"/>
</dbReference>
<keyword evidence="7 8" id="KW-0472">Membrane</keyword>
<evidence type="ECO:0000256" key="6">
    <source>
        <dbReference type="ARBA" id="ARBA00022989"/>
    </source>
</evidence>
<dbReference type="InterPro" id="IPR002781">
    <property type="entry name" value="TM_pro_TauE-like"/>
</dbReference>
<keyword evidence="6 8" id="KW-1133">Transmembrane helix</keyword>
<dbReference type="EMBL" id="CP011797">
    <property type="protein sequence ID" value="ATX76254.1"/>
    <property type="molecule type" value="Genomic_DNA"/>
</dbReference>
<feature type="transmembrane region" description="Helical" evidence="8">
    <location>
        <begin position="127"/>
        <end position="150"/>
    </location>
</feature>
<evidence type="ECO:0000313" key="10">
    <source>
        <dbReference type="Proteomes" id="UP000229757"/>
    </source>
</evidence>
<evidence type="ECO:0000256" key="5">
    <source>
        <dbReference type="ARBA" id="ARBA00022692"/>
    </source>
</evidence>
<feature type="transmembrane region" description="Helical" evidence="8">
    <location>
        <begin position="41"/>
        <end position="61"/>
    </location>
</feature>
<dbReference type="PANTHER" id="PTHR30269:SF37">
    <property type="entry name" value="MEMBRANE TRANSPORTER PROTEIN"/>
    <property type="match status" value="1"/>
</dbReference>
<keyword evidence="5 8" id="KW-0812">Transmembrane</keyword>
<dbReference type="OrthoDB" id="5472127at2"/>
<dbReference type="Proteomes" id="UP000229757">
    <property type="component" value="Chromosome"/>
</dbReference>
<dbReference type="InterPro" id="IPR052017">
    <property type="entry name" value="TSUP"/>
</dbReference>
<dbReference type="Pfam" id="PF01925">
    <property type="entry name" value="TauE"/>
    <property type="match status" value="1"/>
</dbReference>
<dbReference type="RefSeq" id="WP_100256608.1">
    <property type="nucleotide sequence ID" value="NZ_CP011797.1"/>
</dbReference>
<evidence type="ECO:0000256" key="7">
    <source>
        <dbReference type="ARBA" id="ARBA00023136"/>
    </source>
</evidence>
<evidence type="ECO:0000256" key="8">
    <source>
        <dbReference type="RuleBase" id="RU363041"/>
    </source>
</evidence>
<dbReference type="AlphaFoldDB" id="A0A2K8KSH7"/>
<name>A0A2K8KSH7_9GAMM</name>
<accession>A0A2K8KSH7</accession>
<sequence length="238" mass="25789">MFDTLWWLTAAALFLGCVVQTALGFGMAVVAAPIIVLYRPEWVPIILTIVALVLSLQNAWNQRSGIEWRFISPAMIGRLPGTFAGAWILTLLPVQLLQILVAGMVFVAIFVTAFAKPFPATMSNLSIAGFISGITGTTTSIGGPPIALVMQHGKGHNTRANLSIYFAYSCITSLVSYQMLGLMTANLWLTGLSFIPAAGLGYLLGKSARPWVDRHYRPMLLMICSFSALIAFYGAVFH</sequence>
<evidence type="ECO:0000256" key="1">
    <source>
        <dbReference type="ARBA" id="ARBA00004651"/>
    </source>
</evidence>
<keyword evidence="4 8" id="KW-1003">Cell membrane</keyword>
<dbReference type="KEGG" id="rfo:REIFOR_01105"/>
<feature type="transmembrane region" description="Helical" evidence="8">
    <location>
        <begin position="162"/>
        <end position="180"/>
    </location>
</feature>
<feature type="transmembrane region" description="Helical" evidence="8">
    <location>
        <begin position="186"/>
        <end position="204"/>
    </location>
</feature>
<evidence type="ECO:0000256" key="2">
    <source>
        <dbReference type="ARBA" id="ARBA00009142"/>
    </source>
</evidence>
<protein>
    <recommendedName>
        <fullName evidence="8">Probable membrane transporter protein</fullName>
    </recommendedName>
</protein>
<comment type="subcellular location">
    <subcellularLocation>
        <location evidence="1 8">Cell membrane</location>
        <topology evidence="1 8">Multi-pass membrane protein</topology>
    </subcellularLocation>
</comment>
<evidence type="ECO:0000256" key="3">
    <source>
        <dbReference type="ARBA" id="ARBA00022448"/>
    </source>
</evidence>
<proteinExistence type="inferred from homology"/>
<evidence type="ECO:0000313" key="9">
    <source>
        <dbReference type="EMBL" id="ATX76254.1"/>
    </source>
</evidence>
<organism evidence="9 10">
    <name type="scientific">Reinekea forsetii</name>
    <dbReference type="NCBI Taxonomy" id="1336806"/>
    <lineage>
        <taxon>Bacteria</taxon>
        <taxon>Pseudomonadati</taxon>
        <taxon>Pseudomonadota</taxon>
        <taxon>Gammaproteobacteria</taxon>
        <taxon>Oceanospirillales</taxon>
        <taxon>Saccharospirillaceae</taxon>
        <taxon>Reinekea</taxon>
    </lineage>
</organism>
<reference evidence="9 10" key="1">
    <citation type="journal article" date="2017" name="Environ. Microbiol.">
        <title>Genomic and physiological analyses of 'Reinekea forsetii' reveal a versatile opportunistic lifestyle during spring algae blooms.</title>
        <authorList>
            <person name="Avci B."/>
            <person name="Hahnke R.L."/>
            <person name="Chafee M."/>
            <person name="Fischer T."/>
            <person name="Gruber-Vodicka H."/>
            <person name="Tegetmeyer H.E."/>
            <person name="Harder J."/>
            <person name="Fuchs B.M."/>
            <person name="Amann R.I."/>
            <person name="Teeling H."/>
        </authorList>
    </citation>
    <scope>NUCLEOTIDE SEQUENCE [LARGE SCALE GENOMIC DNA]</scope>
    <source>
        <strain evidence="9 10">Hel1_31_D35</strain>
    </source>
</reference>